<evidence type="ECO:0000313" key="2">
    <source>
        <dbReference type="EMBL" id="HGL49970.1"/>
    </source>
</evidence>
<reference evidence="2" key="1">
    <citation type="journal article" date="2020" name="mSystems">
        <title>Genome- and Community-Level Interaction Insights into Carbon Utilization and Element Cycling Functions of Hydrothermarchaeota in Hydrothermal Sediment.</title>
        <authorList>
            <person name="Zhou Z."/>
            <person name="Liu Y."/>
            <person name="Xu W."/>
            <person name="Pan J."/>
            <person name="Luo Z.H."/>
            <person name="Li M."/>
        </authorList>
    </citation>
    <scope>NUCLEOTIDE SEQUENCE [LARGE SCALE GENOMIC DNA]</scope>
    <source>
        <strain evidence="3">SpSt-611</strain>
        <strain evidence="2">SpSt-679</strain>
    </source>
</reference>
<keyword evidence="1" id="KW-0732">Signal</keyword>
<evidence type="ECO:0000256" key="1">
    <source>
        <dbReference type="SAM" id="SignalP"/>
    </source>
</evidence>
<dbReference type="EMBL" id="DTCX01000287">
    <property type="protein sequence ID" value="HGL49970.1"/>
    <property type="molecule type" value="Genomic_DNA"/>
</dbReference>
<name>A0A7V4A1P2_9DEIN</name>
<feature type="signal peptide" evidence="1">
    <location>
        <begin position="1"/>
        <end position="19"/>
    </location>
</feature>
<evidence type="ECO:0000313" key="3">
    <source>
        <dbReference type="EMBL" id="HGN85363.1"/>
    </source>
</evidence>
<feature type="chain" id="PRO_5036213250" evidence="1">
    <location>
        <begin position="20"/>
        <end position="118"/>
    </location>
</feature>
<comment type="caution">
    <text evidence="2">The sequence shown here is derived from an EMBL/GenBank/DDBJ whole genome shotgun (WGS) entry which is preliminary data.</text>
</comment>
<dbReference type="EMBL" id="DTAB01000244">
    <property type="protein sequence ID" value="HGN85363.1"/>
    <property type="molecule type" value="Genomic_DNA"/>
</dbReference>
<dbReference type="AlphaFoldDB" id="A0A7V4A1P2"/>
<sequence length="118" mass="13610">MRKVLGMLPLLVLAWALEANPSGSMELRITATLSFNLFPQAVVVERLPEPQGLVVVYRSSQAEAVFRYHDADLRRRGWVRVKYEVKKDEWKAEYRKGKAKLVVKDKKGRVEVRLKEGD</sequence>
<gene>
    <name evidence="3" type="ORF">ENT80_04230</name>
    <name evidence="2" type="ORF">ENU54_05150</name>
</gene>
<proteinExistence type="predicted"/>
<organism evidence="2">
    <name type="scientific">Thermus tengchongensis</name>
    <dbReference type="NCBI Taxonomy" id="1214928"/>
    <lineage>
        <taxon>Bacteria</taxon>
        <taxon>Thermotogati</taxon>
        <taxon>Deinococcota</taxon>
        <taxon>Deinococci</taxon>
        <taxon>Thermales</taxon>
        <taxon>Thermaceae</taxon>
        <taxon>Thermus</taxon>
    </lineage>
</organism>
<protein>
    <submittedName>
        <fullName evidence="2">Uncharacterized protein</fullName>
    </submittedName>
</protein>
<accession>A0A7V4A1P2</accession>